<comment type="subcellular location">
    <subcellularLocation>
        <location evidence="2">Cytoplasm</location>
    </subcellularLocation>
    <subcellularLocation>
        <location evidence="1">Nucleus</location>
    </subcellularLocation>
</comment>
<dbReference type="GO" id="GO:0005737">
    <property type="term" value="C:cytoplasm"/>
    <property type="evidence" value="ECO:0007669"/>
    <property type="project" value="UniProtKB-SubCell"/>
</dbReference>
<evidence type="ECO:0000313" key="9">
    <source>
        <dbReference type="Proteomes" id="UP001152561"/>
    </source>
</evidence>
<dbReference type="PANTHER" id="PTHR13322:SF2">
    <property type="entry name" value="INTEGRATOR COMPLEX SUBUNIT 7"/>
    <property type="match status" value="1"/>
</dbReference>
<evidence type="ECO:0000256" key="4">
    <source>
        <dbReference type="ARBA" id="ARBA00023242"/>
    </source>
</evidence>
<dbReference type="Proteomes" id="UP001152561">
    <property type="component" value="Unassembled WGS sequence"/>
</dbReference>
<dbReference type="PANTHER" id="PTHR13322">
    <property type="entry name" value="C1ORF73 PROTEIN"/>
    <property type="match status" value="1"/>
</dbReference>
<dbReference type="GO" id="GO:0032039">
    <property type="term" value="C:integrator complex"/>
    <property type="evidence" value="ECO:0007669"/>
    <property type="project" value="InterPro"/>
</dbReference>
<gene>
    <name evidence="8" type="ORF">K7X08_017435</name>
</gene>
<dbReference type="GO" id="GO:0034472">
    <property type="term" value="P:snRNA 3'-end processing"/>
    <property type="evidence" value="ECO:0007669"/>
    <property type="project" value="TreeGrafter"/>
</dbReference>
<keyword evidence="9" id="KW-1185">Reference proteome</keyword>
<evidence type="ECO:0000259" key="5">
    <source>
        <dbReference type="Pfam" id="PF22966"/>
    </source>
</evidence>
<dbReference type="InterPro" id="IPR055195">
    <property type="entry name" value="INTS7_C_plant"/>
</dbReference>
<dbReference type="Pfam" id="PF24437">
    <property type="entry name" value="INTS7_HB"/>
    <property type="match status" value="1"/>
</dbReference>
<dbReference type="InterPro" id="IPR056517">
    <property type="entry name" value="INTS7_HB"/>
</dbReference>
<dbReference type="InterPro" id="IPR033060">
    <property type="entry name" value="INTS7"/>
</dbReference>
<proteinExistence type="predicted"/>
<evidence type="ECO:0000256" key="3">
    <source>
        <dbReference type="ARBA" id="ARBA00022490"/>
    </source>
</evidence>
<comment type="caution">
    <text evidence="8">The sequence shown here is derived from an EMBL/GenBank/DDBJ whole genome shotgun (WGS) entry which is preliminary data.</text>
</comment>
<feature type="domain" description="Integrator complex subunit 7 N-terminal" evidence="6">
    <location>
        <begin position="66"/>
        <end position="472"/>
    </location>
</feature>
<feature type="domain" description="Integrator complex subunit 7-like C-terminal" evidence="5">
    <location>
        <begin position="970"/>
        <end position="1140"/>
    </location>
</feature>
<organism evidence="8 9">
    <name type="scientific">Anisodus acutangulus</name>
    <dbReference type="NCBI Taxonomy" id="402998"/>
    <lineage>
        <taxon>Eukaryota</taxon>
        <taxon>Viridiplantae</taxon>
        <taxon>Streptophyta</taxon>
        <taxon>Embryophyta</taxon>
        <taxon>Tracheophyta</taxon>
        <taxon>Spermatophyta</taxon>
        <taxon>Magnoliopsida</taxon>
        <taxon>eudicotyledons</taxon>
        <taxon>Gunneridae</taxon>
        <taxon>Pentapetalae</taxon>
        <taxon>asterids</taxon>
        <taxon>lamiids</taxon>
        <taxon>Solanales</taxon>
        <taxon>Solanaceae</taxon>
        <taxon>Solanoideae</taxon>
        <taxon>Hyoscyameae</taxon>
        <taxon>Anisodus</taxon>
    </lineage>
</organism>
<evidence type="ECO:0000256" key="1">
    <source>
        <dbReference type="ARBA" id="ARBA00004123"/>
    </source>
</evidence>
<dbReference type="InterPro" id="IPR056516">
    <property type="entry name" value="INTS7_N"/>
</dbReference>
<keyword evidence="4" id="KW-0539">Nucleus</keyword>
<keyword evidence="3" id="KW-0963">Cytoplasm</keyword>
<evidence type="ECO:0000259" key="6">
    <source>
        <dbReference type="Pfam" id="PF24436"/>
    </source>
</evidence>
<dbReference type="Pfam" id="PF22966">
    <property type="entry name" value="INTS7_C_plants"/>
    <property type="match status" value="1"/>
</dbReference>
<accession>A0A9Q1LXC9</accession>
<dbReference type="EMBL" id="JAJAGQ010000013">
    <property type="protein sequence ID" value="KAJ8544852.1"/>
    <property type="molecule type" value="Genomic_DNA"/>
</dbReference>
<evidence type="ECO:0000256" key="2">
    <source>
        <dbReference type="ARBA" id="ARBA00004496"/>
    </source>
</evidence>
<reference evidence="9" key="1">
    <citation type="journal article" date="2023" name="Proc. Natl. Acad. Sci. U.S.A.">
        <title>Genomic and structural basis for evolution of tropane alkaloid biosynthesis.</title>
        <authorList>
            <person name="Wanga Y.-J."/>
            <person name="Taina T."/>
            <person name="Yua J.-Y."/>
            <person name="Lia J."/>
            <person name="Xua B."/>
            <person name="Chenc J."/>
            <person name="D'Auriad J.C."/>
            <person name="Huanga J.-P."/>
            <person name="Huanga S.-X."/>
        </authorList>
    </citation>
    <scope>NUCLEOTIDE SEQUENCE [LARGE SCALE GENOMIC DNA]</scope>
    <source>
        <strain evidence="9">cv. KIB-2019</strain>
    </source>
</reference>
<dbReference type="Pfam" id="PF24436">
    <property type="entry name" value="INTS7_N"/>
    <property type="match status" value="1"/>
</dbReference>
<evidence type="ECO:0000313" key="8">
    <source>
        <dbReference type="EMBL" id="KAJ8544852.1"/>
    </source>
</evidence>
<sequence>MEKTPSACAMQWSIDLEKGLRSNKPGKSTEAILDIGPRLEWWSRESNVHAAEYKIFGLIAGEDKLFANTILLRLADAFKSGDKQMKLSIVKIFLSELKQRRRLRSEGRKDEGILSKDKLDSYRELLTRIKIVFDTGDVEERALALVLFGCWAHIAKDTADVRYLILSSLVSMDILEAKASLFAAGCFSELADDFAYVILEMLGGRLMSSETSRAIRLAGGRAFAKMWCSILLADRAHKIGIKLILESSEEDFSLVMLVSLSKIASRWTSLIPIQMELLFSFMTKDRGLSLQAMALKCLRFILAKGMYHFPAGSNATLKLLALIDQSDLPPALHFEALRALCKILPPNLDIIPCTEIPTIFSKFVEIVEFKIQSPIISERLFAVHVLAIIFDKLSRILKDSASGNGSIVASHMITFTTSRISQLIKLVVDNPHPYKEVEQEIKSLLLIVVNLVERHRDLSGIVLDKICIVVEQLVSLLNELTGMTNSGSDDHHITELDKENRIATASRVLVYLSQILITCFEMLDVSTAGSTQVFNRMEHLVEHMHQSSLLPVYIHLIYDLLLHFHAAYQCMWLEIGEDMVSNRNFRLSRCSSLSHDGSLSQLEIFVIDRAKQILDERDYWLSYKLAKYAACHGAWLVAAYVFGKLIPMVRSDNCCFWLISLSHLSELERQVQLLGLTLSGNTAGKIATINHIENVVGVSNKLCSLEKAFDASVSGHTFSFQRWFITLRSKVVETVADVLKLLSMNSFSQEATRSTEQIEERILVQPLESSQGLSSLLQLLANASSQFTRLVKEFELLATSFIDMDRKSMKIVSDLGLSCSLLAFSTGLTFCFASSHGKQDCSIYSLETSEEEFHTLLVHDLLRRLGYIDLETSKNLRQLLDFRQSSRSCSMQELQNEVSTCVEARDVAKLCRYSVQRFLSLQASTVHNNTGMSQTPGDALALLFSIIISWIQIPFRTPKHFFRFRPLISTELFITNEDGTRIDEISVLSGFQLPLTLCIQLRNISPAQLSQVSKLYCILRSRTSFQVFSADGNKELPESSCQAWKSDHMVDLNDKLLHFTTGSTKSGGLHAMASAGGTSAVDKFVYFDPNDKGQGFATCLLDVSAFPVGSYQIKWHSCCIDNNGAYWSLMPLNTDQFFTVFDDPWWKLKMIMQHFQKYIPKSSVRTRTGCCCCCFCLESRSKSFTWESKELELGVVACKTLTKVSRARIYYRYCSSSREGYSYYDEDEWRHLTRVPKEMLIEVSLHRDGVTSVRRRVTFVTVKNSAPALSSAFHFLNNEDASLDRRAQLLYSVSKSCQPINGCTKAKVDVRRRSCP</sequence>
<name>A0A9Q1LXC9_9SOLA</name>
<feature type="domain" description="Integrator complex subunit 7 helical bundle" evidence="7">
    <location>
        <begin position="637"/>
        <end position="823"/>
    </location>
</feature>
<evidence type="ECO:0000259" key="7">
    <source>
        <dbReference type="Pfam" id="PF24437"/>
    </source>
</evidence>
<dbReference type="OrthoDB" id="1921953at2759"/>
<protein>
    <submittedName>
        <fullName evidence="8">Uncharacterized protein</fullName>
    </submittedName>
</protein>